<protein>
    <submittedName>
        <fullName evidence="3">Uncharacterized protein</fullName>
    </submittedName>
</protein>
<feature type="compositionally biased region" description="Low complexity" evidence="1">
    <location>
        <begin position="124"/>
        <end position="133"/>
    </location>
</feature>
<evidence type="ECO:0000256" key="2">
    <source>
        <dbReference type="SAM" id="Phobius"/>
    </source>
</evidence>
<evidence type="ECO:0000256" key="1">
    <source>
        <dbReference type="SAM" id="MobiDB-lite"/>
    </source>
</evidence>
<feature type="compositionally biased region" description="Polar residues" evidence="1">
    <location>
        <begin position="134"/>
        <end position="151"/>
    </location>
</feature>
<feature type="compositionally biased region" description="Acidic residues" evidence="1">
    <location>
        <begin position="158"/>
        <end position="169"/>
    </location>
</feature>
<keyword evidence="2" id="KW-1133">Transmembrane helix</keyword>
<dbReference type="OrthoDB" id="387530at2759"/>
<feature type="region of interest" description="Disordered" evidence="1">
    <location>
        <begin position="36"/>
        <end position="76"/>
    </location>
</feature>
<accession>A0A564ZUZ1</accession>
<sequence length="393" mass="42734">MANSRPTGSFTVMQSLPPVLGEMIKKGASAILSTVQGGDHTKCEDGKREGSGNYREDDSTKSVACEGGYHSDGCEDGSTCASSIGKSVHRINASFGKIKKNLNDISQAIYSEGETGDELGGELGDQSDGQSDGATASSDESSLVRTFNASSGNAQNGDDGDSDGNYDDEGGNRKRNRQLQLLLNNVINTKLQKKKIGTLDIIDECISMKNDCNSSGEKRDQGGEEDGCEFLVDGVPRGISYAQSVDLRGVDNLHELLGVAGGDFAVDADAQTGFDVVNLKDPGAASSEDEEDAEAASEPSSEEPPKGHAPEEKRFTDRLHNVKDSQKDIKGRLTYPINFFLKKQQKFFHLLRRKKKLFYCVLHFCFLFSYLLFCLSFILCKRALYGTFYDQDL</sequence>
<dbReference type="Proteomes" id="UP000220605">
    <property type="component" value="Chromosome 9"/>
</dbReference>
<feature type="compositionally biased region" description="Basic and acidic residues" evidence="1">
    <location>
        <begin position="303"/>
        <end position="312"/>
    </location>
</feature>
<feature type="region of interest" description="Disordered" evidence="1">
    <location>
        <begin position="114"/>
        <end position="173"/>
    </location>
</feature>
<name>A0A564ZUZ1_PLAVI</name>
<dbReference type="VEuPathDB" id="PlasmoDB:PVW1_090033100"/>
<dbReference type="VEuPathDB" id="PlasmoDB:PVP01_0928400"/>
<feature type="compositionally biased region" description="Basic and acidic residues" evidence="1">
    <location>
        <begin position="39"/>
        <end position="60"/>
    </location>
</feature>
<feature type="transmembrane region" description="Helical" evidence="2">
    <location>
        <begin position="357"/>
        <end position="379"/>
    </location>
</feature>
<dbReference type="AlphaFoldDB" id="A0A564ZUZ1"/>
<keyword evidence="2" id="KW-0812">Transmembrane</keyword>
<dbReference type="EMBL" id="LT635620">
    <property type="protein sequence ID" value="VUZ95946.1"/>
    <property type="molecule type" value="Genomic_DNA"/>
</dbReference>
<reference evidence="4" key="1">
    <citation type="submission" date="2016-07" db="EMBL/GenBank/DDBJ databases">
        <authorList>
            <consortium name="Pathogen Informatics"/>
        </authorList>
    </citation>
    <scope>NUCLEOTIDE SEQUENCE [LARGE SCALE GENOMIC DNA]</scope>
</reference>
<evidence type="ECO:0000313" key="3">
    <source>
        <dbReference type="EMBL" id="VUZ95946.1"/>
    </source>
</evidence>
<evidence type="ECO:0000313" key="4">
    <source>
        <dbReference type="Proteomes" id="UP000220605"/>
    </source>
</evidence>
<dbReference type="VEuPathDB" id="PlasmoDB:PVX_091995"/>
<keyword evidence="2" id="KW-0472">Membrane</keyword>
<feature type="region of interest" description="Disordered" evidence="1">
    <location>
        <begin position="281"/>
        <end position="312"/>
    </location>
</feature>
<proteinExistence type="predicted"/>
<dbReference type="VEuPathDB" id="PlasmoDB:PVPAM_090032700"/>
<organism evidence="3 4">
    <name type="scientific">Plasmodium vivax</name>
    <name type="common">malaria parasite P. vivax</name>
    <dbReference type="NCBI Taxonomy" id="5855"/>
    <lineage>
        <taxon>Eukaryota</taxon>
        <taxon>Sar</taxon>
        <taxon>Alveolata</taxon>
        <taxon>Apicomplexa</taxon>
        <taxon>Aconoidasida</taxon>
        <taxon>Haemosporida</taxon>
        <taxon>Plasmodiidae</taxon>
        <taxon>Plasmodium</taxon>
        <taxon>Plasmodium (Plasmodium)</taxon>
    </lineage>
</organism>
<gene>
    <name evidence="3" type="ORF">PVP01_0928400</name>
</gene>